<reference evidence="1" key="2">
    <citation type="submission" date="2020-11" db="EMBL/GenBank/DDBJ databases">
        <authorList>
            <person name="McCartney M.A."/>
            <person name="Auch B."/>
            <person name="Kono T."/>
            <person name="Mallez S."/>
            <person name="Becker A."/>
            <person name="Gohl D.M."/>
            <person name="Silverstein K.A.T."/>
            <person name="Koren S."/>
            <person name="Bechman K.B."/>
            <person name="Herman A."/>
            <person name="Abrahante J.E."/>
            <person name="Garbe J."/>
        </authorList>
    </citation>
    <scope>NUCLEOTIDE SEQUENCE</scope>
    <source>
        <strain evidence="1">Duluth1</strain>
        <tissue evidence="1">Whole animal</tissue>
    </source>
</reference>
<organism evidence="1 2">
    <name type="scientific">Dreissena polymorpha</name>
    <name type="common">Zebra mussel</name>
    <name type="synonym">Mytilus polymorpha</name>
    <dbReference type="NCBI Taxonomy" id="45954"/>
    <lineage>
        <taxon>Eukaryota</taxon>
        <taxon>Metazoa</taxon>
        <taxon>Spiralia</taxon>
        <taxon>Lophotrochozoa</taxon>
        <taxon>Mollusca</taxon>
        <taxon>Bivalvia</taxon>
        <taxon>Autobranchia</taxon>
        <taxon>Heteroconchia</taxon>
        <taxon>Euheterodonta</taxon>
        <taxon>Imparidentia</taxon>
        <taxon>Neoheterodontei</taxon>
        <taxon>Myida</taxon>
        <taxon>Dreissenoidea</taxon>
        <taxon>Dreissenidae</taxon>
        <taxon>Dreissena</taxon>
    </lineage>
</organism>
<dbReference type="AlphaFoldDB" id="A0A9D4HUT8"/>
<gene>
    <name evidence="1" type="ORF">DPMN_040015</name>
</gene>
<reference evidence="1" key="1">
    <citation type="journal article" date="2019" name="bioRxiv">
        <title>The Genome of the Zebra Mussel, Dreissena polymorpha: A Resource for Invasive Species Research.</title>
        <authorList>
            <person name="McCartney M.A."/>
            <person name="Auch B."/>
            <person name="Kono T."/>
            <person name="Mallez S."/>
            <person name="Zhang Y."/>
            <person name="Obille A."/>
            <person name="Becker A."/>
            <person name="Abrahante J.E."/>
            <person name="Garbe J."/>
            <person name="Badalamenti J.P."/>
            <person name="Herman A."/>
            <person name="Mangelson H."/>
            <person name="Liachko I."/>
            <person name="Sullivan S."/>
            <person name="Sone E.D."/>
            <person name="Koren S."/>
            <person name="Silverstein K.A.T."/>
            <person name="Beckman K.B."/>
            <person name="Gohl D.M."/>
        </authorList>
    </citation>
    <scope>NUCLEOTIDE SEQUENCE</scope>
    <source>
        <strain evidence="1">Duluth1</strain>
        <tissue evidence="1">Whole animal</tissue>
    </source>
</reference>
<proteinExistence type="predicted"/>
<name>A0A9D4HUT8_DREPO</name>
<evidence type="ECO:0000313" key="2">
    <source>
        <dbReference type="Proteomes" id="UP000828390"/>
    </source>
</evidence>
<keyword evidence="2" id="KW-1185">Reference proteome</keyword>
<dbReference type="Pfam" id="PF21240">
    <property type="entry name" value="Nup98_GLEBS"/>
    <property type="match status" value="1"/>
</dbReference>
<dbReference type="EMBL" id="JAIWYP010000011">
    <property type="protein sequence ID" value="KAH3733584.1"/>
    <property type="molecule type" value="Genomic_DNA"/>
</dbReference>
<dbReference type="OrthoDB" id="3797628at2759"/>
<sequence length="163" mass="17963">MGKVLRPVREADSSKECNYVTTYLQVMSAMKSFENYSLEELRYNDYALKGARGSVLTTTYSSVVSIPRIGKCVDDASLSISSKSNTIHAAYCTSESCKLAFVLSRESKNQDTFVFSSNMNHCLNNLTGLFTTTLSVDHSFSFICVPSFSKATSRKVKNVTVVG</sequence>
<evidence type="ECO:0000313" key="1">
    <source>
        <dbReference type="EMBL" id="KAH3733584.1"/>
    </source>
</evidence>
<dbReference type="Gene3D" id="1.10.10.2360">
    <property type="match status" value="1"/>
</dbReference>
<comment type="caution">
    <text evidence="1">The sequence shown here is derived from an EMBL/GenBank/DDBJ whole genome shotgun (WGS) entry which is preliminary data.</text>
</comment>
<accession>A0A9D4HUT8</accession>
<protein>
    <submittedName>
        <fullName evidence="1">Uncharacterized protein</fullName>
    </submittedName>
</protein>
<dbReference type="Proteomes" id="UP000828390">
    <property type="component" value="Unassembled WGS sequence"/>
</dbReference>